<evidence type="ECO:0000313" key="2">
    <source>
        <dbReference type="Proteomes" id="UP000029386"/>
    </source>
</evidence>
<gene>
    <name evidence="1" type="ORF">AAA799D11_00127</name>
</gene>
<dbReference type="EMBL" id="JOSY01000006">
    <property type="protein sequence ID" value="KFM17330.1"/>
    <property type="molecule type" value="Genomic_DNA"/>
</dbReference>
<evidence type="ECO:0000313" key="1">
    <source>
        <dbReference type="EMBL" id="KFM17330.1"/>
    </source>
</evidence>
<dbReference type="Proteomes" id="UP000029386">
    <property type="component" value="Unassembled WGS sequence"/>
</dbReference>
<protein>
    <submittedName>
        <fullName evidence="1">Uncharacterized protein</fullName>
    </submittedName>
</protein>
<accession>A0A087RV26</accession>
<name>A0A087RV26_9ARCH</name>
<organism evidence="1 2">
    <name type="scientific">Marine Group I thaumarchaeote SCGC AAA799-D11</name>
    <dbReference type="NCBI Taxonomy" id="1502291"/>
    <lineage>
        <taxon>Archaea</taxon>
        <taxon>Nitrososphaerota</taxon>
        <taxon>Marine Group I</taxon>
    </lineage>
</organism>
<reference evidence="1 2" key="1">
    <citation type="submission" date="2014-06" db="EMBL/GenBank/DDBJ databases">
        <authorList>
            <person name="Ngugi D.K."/>
            <person name="Blom J."/>
            <person name="Alam I."/>
            <person name="Rashid M."/>
            <person name="Baalawi W."/>
            <person name="Zhang G."/>
            <person name="Hikmawan T."/>
            <person name="Guan Y."/>
            <person name="Antunes A."/>
            <person name="Siam R."/>
            <person name="El-Dorry H."/>
            <person name="Bajic V."/>
            <person name="Stingl U."/>
        </authorList>
    </citation>
    <scope>NUCLEOTIDE SEQUENCE [LARGE SCALE GENOMIC DNA]</scope>
    <source>
        <strain evidence="1">SCGC AAA799-D11</strain>
    </source>
</reference>
<sequence length="39" mass="4567">MVRESKAVCVLIKYEIDNHQKVVKKLMQVAHSKRDISLK</sequence>
<dbReference type="AlphaFoldDB" id="A0A087RV26"/>
<comment type="caution">
    <text evidence="1">The sequence shown here is derived from an EMBL/GenBank/DDBJ whole genome shotgun (WGS) entry which is preliminary data.</text>
</comment>
<keyword evidence="2" id="KW-1185">Reference proteome</keyword>
<dbReference type="STRING" id="1502291.AAA799D11_00127"/>
<proteinExistence type="predicted"/>